<feature type="domain" description="Thioredoxin" evidence="4">
    <location>
        <begin position="1"/>
        <end position="150"/>
    </location>
</feature>
<gene>
    <name evidence="5" type="ORF">AKJ66_04700</name>
</gene>
<dbReference type="PROSITE" id="PS51352">
    <property type="entry name" value="THIOREDOXIN_2"/>
    <property type="match status" value="1"/>
</dbReference>
<evidence type="ECO:0000256" key="2">
    <source>
        <dbReference type="ARBA" id="ARBA00023284"/>
    </source>
</evidence>
<evidence type="ECO:0000313" key="6">
    <source>
        <dbReference type="Proteomes" id="UP000070657"/>
    </source>
</evidence>
<comment type="caution">
    <text evidence="5">The sequence shown here is derived from an EMBL/GenBank/DDBJ whole genome shotgun (WGS) entry which is preliminary data.</text>
</comment>
<feature type="active site" description="Cysteine sulfenic acid (-SOH) intermediate; for peroxidase activity" evidence="3">
    <location>
        <position position="43"/>
    </location>
</feature>
<dbReference type="AlphaFoldDB" id="A0A133UD40"/>
<dbReference type="SUPFAM" id="SSF52833">
    <property type="entry name" value="Thioredoxin-like"/>
    <property type="match status" value="1"/>
</dbReference>
<keyword evidence="5" id="KW-0575">Peroxidase</keyword>
<evidence type="ECO:0000256" key="1">
    <source>
        <dbReference type="ARBA" id="ARBA00023002"/>
    </source>
</evidence>
<dbReference type="Proteomes" id="UP000070657">
    <property type="component" value="Unassembled WGS sequence"/>
</dbReference>
<dbReference type="Pfam" id="PF00578">
    <property type="entry name" value="AhpC-TSA"/>
    <property type="match status" value="1"/>
</dbReference>
<dbReference type="InterPro" id="IPR024706">
    <property type="entry name" value="Peroxiredoxin_AhpC-typ"/>
</dbReference>
<sequence length="150" mass="17253">MKVGEEAKDFSLPDQNDEEVSLNQFEDRKVLLSFHPLAWTSVCKKQMLSLEDSYERFKDLNTIPLGISADPVPTKKAWAKEIGLEKLRIPSDFWPHGEVAKKYGIFREDDGFSERANILVDENRKIEFSKVYEITEVPDFEEVIGGIQSK</sequence>
<name>A0A133UD40_9EURY</name>
<evidence type="ECO:0000313" key="5">
    <source>
        <dbReference type="EMBL" id="KXA92095.1"/>
    </source>
</evidence>
<dbReference type="InterPro" id="IPR050455">
    <property type="entry name" value="Tpx_Peroxidase_subfamily"/>
</dbReference>
<accession>A0A133UD40</accession>
<dbReference type="PIRSF" id="PIRSF000239">
    <property type="entry name" value="AHPC"/>
    <property type="match status" value="1"/>
</dbReference>
<dbReference type="InterPro" id="IPR013766">
    <property type="entry name" value="Thioredoxin_domain"/>
</dbReference>
<keyword evidence="1" id="KW-0560">Oxidoreductase</keyword>
<dbReference type="PATRIC" id="fig|1698265.3.peg.1156"/>
<dbReference type="PANTHER" id="PTHR43110">
    <property type="entry name" value="THIOL PEROXIDASE"/>
    <property type="match status" value="1"/>
</dbReference>
<evidence type="ECO:0000259" key="4">
    <source>
        <dbReference type="PROSITE" id="PS51352"/>
    </source>
</evidence>
<dbReference type="GO" id="GO:0004601">
    <property type="term" value="F:peroxidase activity"/>
    <property type="evidence" value="ECO:0007669"/>
    <property type="project" value="UniProtKB-KW"/>
</dbReference>
<dbReference type="EMBL" id="LHXP01000095">
    <property type="protein sequence ID" value="KXA92095.1"/>
    <property type="molecule type" value="Genomic_DNA"/>
</dbReference>
<dbReference type="Gene3D" id="3.40.30.10">
    <property type="entry name" value="Glutaredoxin"/>
    <property type="match status" value="1"/>
</dbReference>
<dbReference type="InterPro" id="IPR000866">
    <property type="entry name" value="AhpC/TSA"/>
</dbReference>
<reference evidence="5 6" key="1">
    <citation type="journal article" date="2016" name="Sci. Rep.">
        <title>Metabolic traits of an uncultured archaeal lineage -MSBL1- from brine pools of the Red Sea.</title>
        <authorList>
            <person name="Mwirichia R."/>
            <person name="Alam I."/>
            <person name="Rashid M."/>
            <person name="Vinu M."/>
            <person name="Ba-Alawi W."/>
            <person name="Anthony Kamau A."/>
            <person name="Kamanda Ngugi D."/>
            <person name="Goker M."/>
            <person name="Klenk H.P."/>
            <person name="Bajic V."/>
            <person name="Stingl U."/>
        </authorList>
    </citation>
    <scope>NUCLEOTIDE SEQUENCE [LARGE SCALE GENOMIC DNA]</scope>
    <source>
        <strain evidence="5">SCGC-AAA259E22</strain>
    </source>
</reference>
<dbReference type="PANTHER" id="PTHR43110:SF1">
    <property type="entry name" value="THIOL PEROXIDASE"/>
    <property type="match status" value="1"/>
</dbReference>
<protein>
    <submittedName>
        <fullName evidence="5">Thioredoxin peroxidase</fullName>
    </submittedName>
</protein>
<evidence type="ECO:0000256" key="3">
    <source>
        <dbReference type="PIRSR" id="PIRSR000239-1"/>
    </source>
</evidence>
<keyword evidence="2" id="KW-0676">Redox-active center</keyword>
<proteinExistence type="predicted"/>
<dbReference type="CDD" id="cd03018">
    <property type="entry name" value="PRX_AhpE_like"/>
    <property type="match status" value="1"/>
</dbReference>
<organism evidence="5 6">
    <name type="scientific">candidate division MSBL1 archaeon SCGC-AAA259E22</name>
    <dbReference type="NCBI Taxonomy" id="1698265"/>
    <lineage>
        <taxon>Archaea</taxon>
        <taxon>Methanobacteriati</taxon>
        <taxon>Methanobacteriota</taxon>
        <taxon>candidate division MSBL1</taxon>
    </lineage>
</organism>
<keyword evidence="6" id="KW-1185">Reference proteome</keyword>
<dbReference type="InterPro" id="IPR036249">
    <property type="entry name" value="Thioredoxin-like_sf"/>
</dbReference>